<feature type="region of interest" description="Disordered" evidence="1">
    <location>
        <begin position="306"/>
        <end position="332"/>
    </location>
</feature>
<organism evidence="2 3">
    <name type="scientific">Didymella exigua CBS 183.55</name>
    <dbReference type="NCBI Taxonomy" id="1150837"/>
    <lineage>
        <taxon>Eukaryota</taxon>
        <taxon>Fungi</taxon>
        <taxon>Dikarya</taxon>
        <taxon>Ascomycota</taxon>
        <taxon>Pezizomycotina</taxon>
        <taxon>Dothideomycetes</taxon>
        <taxon>Pleosporomycetidae</taxon>
        <taxon>Pleosporales</taxon>
        <taxon>Pleosporineae</taxon>
        <taxon>Didymellaceae</taxon>
        <taxon>Didymella</taxon>
    </lineage>
</organism>
<gene>
    <name evidence="2" type="ORF">M421DRAFT_342943</name>
</gene>
<evidence type="ECO:0000313" key="2">
    <source>
        <dbReference type="EMBL" id="KAF1931270.1"/>
    </source>
</evidence>
<keyword evidence="3" id="KW-1185">Reference proteome</keyword>
<dbReference type="AlphaFoldDB" id="A0A6A5RV83"/>
<feature type="region of interest" description="Disordered" evidence="1">
    <location>
        <begin position="81"/>
        <end position="112"/>
    </location>
</feature>
<feature type="region of interest" description="Disordered" evidence="1">
    <location>
        <begin position="130"/>
        <end position="151"/>
    </location>
</feature>
<evidence type="ECO:0000256" key="1">
    <source>
        <dbReference type="SAM" id="MobiDB-lite"/>
    </source>
</evidence>
<feature type="region of interest" description="Disordered" evidence="1">
    <location>
        <begin position="348"/>
        <end position="714"/>
    </location>
</feature>
<name>A0A6A5RV83_9PLEO</name>
<dbReference type="GeneID" id="54347144"/>
<dbReference type="OrthoDB" id="10598351at2759"/>
<feature type="compositionally biased region" description="Pro residues" evidence="1">
    <location>
        <begin position="558"/>
        <end position="567"/>
    </location>
</feature>
<reference evidence="2" key="1">
    <citation type="journal article" date="2020" name="Stud. Mycol.">
        <title>101 Dothideomycetes genomes: a test case for predicting lifestyles and emergence of pathogens.</title>
        <authorList>
            <person name="Haridas S."/>
            <person name="Albert R."/>
            <person name="Binder M."/>
            <person name="Bloem J."/>
            <person name="Labutti K."/>
            <person name="Salamov A."/>
            <person name="Andreopoulos B."/>
            <person name="Baker S."/>
            <person name="Barry K."/>
            <person name="Bills G."/>
            <person name="Bluhm B."/>
            <person name="Cannon C."/>
            <person name="Castanera R."/>
            <person name="Culley D."/>
            <person name="Daum C."/>
            <person name="Ezra D."/>
            <person name="Gonzalez J."/>
            <person name="Henrissat B."/>
            <person name="Kuo A."/>
            <person name="Liang C."/>
            <person name="Lipzen A."/>
            <person name="Lutzoni F."/>
            <person name="Magnuson J."/>
            <person name="Mondo S."/>
            <person name="Nolan M."/>
            <person name="Ohm R."/>
            <person name="Pangilinan J."/>
            <person name="Park H.-J."/>
            <person name="Ramirez L."/>
            <person name="Alfaro M."/>
            <person name="Sun H."/>
            <person name="Tritt A."/>
            <person name="Yoshinaga Y."/>
            <person name="Zwiers L.-H."/>
            <person name="Turgeon B."/>
            <person name="Goodwin S."/>
            <person name="Spatafora J."/>
            <person name="Crous P."/>
            <person name="Grigoriev I."/>
        </authorList>
    </citation>
    <scope>NUCLEOTIDE SEQUENCE</scope>
    <source>
        <strain evidence="2">CBS 183.55</strain>
    </source>
</reference>
<proteinExistence type="predicted"/>
<feature type="compositionally biased region" description="Acidic residues" evidence="1">
    <location>
        <begin position="596"/>
        <end position="616"/>
    </location>
</feature>
<protein>
    <submittedName>
        <fullName evidence="2">Uncharacterized protein</fullName>
    </submittedName>
</protein>
<feature type="region of interest" description="Disordered" evidence="1">
    <location>
        <begin position="1"/>
        <end position="20"/>
    </location>
</feature>
<feature type="region of interest" description="Disordered" evidence="1">
    <location>
        <begin position="211"/>
        <end position="230"/>
    </location>
</feature>
<feature type="compositionally biased region" description="Basic and acidic residues" evidence="1">
    <location>
        <begin position="669"/>
        <end position="681"/>
    </location>
</feature>
<feature type="compositionally biased region" description="Polar residues" evidence="1">
    <location>
        <begin position="91"/>
        <end position="105"/>
    </location>
</feature>
<feature type="compositionally biased region" description="Low complexity" evidence="1">
    <location>
        <begin position="487"/>
        <end position="503"/>
    </location>
</feature>
<evidence type="ECO:0000313" key="3">
    <source>
        <dbReference type="Proteomes" id="UP000800082"/>
    </source>
</evidence>
<dbReference type="EMBL" id="ML978961">
    <property type="protein sequence ID" value="KAF1931270.1"/>
    <property type="molecule type" value="Genomic_DNA"/>
</dbReference>
<feature type="compositionally biased region" description="Acidic residues" evidence="1">
    <location>
        <begin position="430"/>
        <end position="461"/>
    </location>
</feature>
<dbReference type="RefSeq" id="XP_033451518.1">
    <property type="nucleotide sequence ID" value="XM_033589497.1"/>
</dbReference>
<sequence>MTDIGRDCMNESMRTDPASVDNFAASAPSIPKESRTFEKPALLVDGAECCERNHPRGGHLPSPAASELEVTRSVTMVSTAKATPTEPDIAGNTTGTAQSQLQDTTIGDPGPTPDVRAATITVEFADEVSRDLAPPEDQDARPPPHVSNGADMDQCIEATPEGTAGTVVIVYPPTPALSVSGLHHPVDEISCKPVLTTDCENTEVVEEAASRTIADPPHSQGRPHCRPPTAIDEHEDEELHLALPARVPTTPSLRAMDGQVIRRPPQDWHKAYIAKEGVVDLQLPGHGGRCSATEEAVITDSFMTSSTQPVPALIPDGPSTPPASPDSGSQDVGLASVTVSLASCSLANKSPSQQRKRPFAGATPGTGTGEESLAKRQKLCADEPAADQVDCEEELVAAEIDHRETAEQEPGEVPVDDLNPLQDDQTSVCDGDDGDDGGDDGGDDDGGDDGDDDGDDDDDDARPDVDAATSITATEDLEDPRSTTSLDDAAQVPVAADAFDAVASGPSDTSTKDAIPSPEDHGRQSDSATAVEQFAGPYTQARGVEMEERVTTASTSPTPAPSVPPPGFSAEHGRAGIAFKPLKPPMDPLAPTQNEANDEEDEDSSLEEQMVDTEHEEEAKDAQDSKALSSLESTPEPAYQDRSVDRALDPMSAPTLSNPTAAEPATTALRHEAEFHYERRATRSKARTPDPGRAPAERNLTPAPELVTKQDDAPTAHTAIASVVQLKRQTRSATVAPKAAGKSAAKNTANVAKNVAKNVARNMAKNVAKNMAKNPAKVLGKRKTRRAPAVEDELARAEVQAQAEGCVAKRLRSRGGG</sequence>
<dbReference type="Proteomes" id="UP000800082">
    <property type="component" value="Unassembled WGS sequence"/>
</dbReference>
<accession>A0A6A5RV83</accession>